<feature type="compositionally biased region" description="Polar residues" evidence="1">
    <location>
        <begin position="171"/>
        <end position="181"/>
    </location>
</feature>
<feature type="region of interest" description="Disordered" evidence="1">
    <location>
        <begin position="236"/>
        <end position="275"/>
    </location>
</feature>
<dbReference type="Gene3D" id="2.60.40.10">
    <property type="entry name" value="Immunoglobulins"/>
    <property type="match status" value="1"/>
</dbReference>
<feature type="compositionally biased region" description="Basic and acidic residues" evidence="1">
    <location>
        <begin position="182"/>
        <end position="196"/>
    </location>
</feature>
<name>A0ABN7RW59_OIKDI</name>
<reference evidence="2 3" key="1">
    <citation type="submission" date="2021-04" db="EMBL/GenBank/DDBJ databases">
        <authorList>
            <person name="Bliznina A."/>
        </authorList>
    </citation>
    <scope>NUCLEOTIDE SEQUENCE [LARGE SCALE GENOMIC DNA]</scope>
</reference>
<organism evidence="2 3">
    <name type="scientific">Oikopleura dioica</name>
    <name type="common">Tunicate</name>
    <dbReference type="NCBI Taxonomy" id="34765"/>
    <lineage>
        <taxon>Eukaryota</taxon>
        <taxon>Metazoa</taxon>
        <taxon>Chordata</taxon>
        <taxon>Tunicata</taxon>
        <taxon>Appendicularia</taxon>
        <taxon>Copelata</taxon>
        <taxon>Oikopleuridae</taxon>
        <taxon>Oikopleura</taxon>
    </lineage>
</organism>
<proteinExistence type="predicted"/>
<gene>
    <name evidence="2" type="ORF">OKIOD_LOCUS2251</name>
</gene>
<feature type="region of interest" description="Disordered" evidence="1">
    <location>
        <begin position="306"/>
        <end position="333"/>
    </location>
</feature>
<dbReference type="EMBL" id="OU015568">
    <property type="protein sequence ID" value="CAG5084619.1"/>
    <property type="molecule type" value="Genomic_DNA"/>
</dbReference>
<feature type="compositionally biased region" description="Basic and acidic residues" evidence="1">
    <location>
        <begin position="125"/>
        <end position="144"/>
    </location>
</feature>
<dbReference type="Proteomes" id="UP001158576">
    <property type="component" value="Chromosome PAR"/>
</dbReference>
<keyword evidence="3" id="KW-1185">Reference proteome</keyword>
<dbReference type="InterPro" id="IPR003961">
    <property type="entry name" value="FN3_dom"/>
</dbReference>
<feature type="region of interest" description="Disordered" evidence="1">
    <location>
        <begin position="120"/>
        <end position="156"/>
    </location>
</feature>
<protein>
    <submittedName>
        <fullName evidence="2">Oidioi.mRNA.OKI2018_I69.PAR.g10693.t1.cds</fullName>
    </submittedName>
</protein>
<evidence type="ECO:0000256" key="1">
    <source>
        <dbReference type="SAM" id="MobiDB-lite"/>
    </source>
</evidence>
<feature type="region of interest" description="Disordered" evidence="1">
    <location>
        <begin position="169"/>
        <end position="219"/>
    </location>
</feature>
<evidence type="ECO:0000313" key="2">
    <source>
        <dbReference type="EMBL" id="CAG5084619.1"/>
    </source>
</evidence>
<feature type="compositionally biased region" description="Basic and acidic residues" evidence="1">
    <location>
        <begin position="236"/>
        <end position="263"/>
    </location>
</feature>
<accession>A0ABN7RW59</accession>
<dbReference type="InterPro" id="IPR036116">
    <property type="entry name" value="FN3_sf"/>
</dbReference>
<dbReference type="CDD" id="cd00063">
    <property type="entry name" value="FN3"/>
    <property type="match status" value="1"/>
</dbReference>
<dbReference type="SUPFAM" id="SSF49265">
    <property type="entry name" value="Fibronectin type III"/>
    <property type="match status" value="1"/>
</dbReference>
<dbReference type="InterPro" id="IPR013783">
    <property type="entry name" value="Ig-like_fold"/>
</dbReference>
<evidence type="ECO:0000313" key="3">
    <source>
        <dbReference type="Proteomes" id="UP001158576"/>
    </source>
</evidence>
<sequence>MDFDESCRPGIPSAPRALRFELKDGYDFKHKSALLRWWPSQVFDENGNTSQEHSIIGYRIYVNGLPKGMVKAHKNRALVEGMRIQNEYKITVVAIGSLGDSNHSNAAIIYVPNTEILASSSSNKTEGKKEASKSGKKKTNDKEGAGNPENPKNDTLNEVLDKAQEVLEKVAQSQEAGNASRESSESNRDPDFDSKENTFPGANETVSTTCPEKYKMSTKVQVESIEDIIKKAKENFKDSRSEEILKTSTEDLRQSSDLDKEDKSGDEEDYSKLLKDLDEEDDDDIVAKVLKRYGLNKHDFDYALPSNTEEAKNEEPQVSSFRNYMPVHEISLD</sequence>